<name>A0A8W8J1P3_MAGGI</name>
<feature type="compositionally biased region" description="Basic and acidic residues" evidence="4">
    <location>
        <begin position="11"/>
        <end position="22"/>
    </location>
</feature>
<evidence type="ECO:0000259" key="5">
    <source>
        <dbReference type="PROSITE" id="PS51720"/>
    </source>
</evidence>
<dbReference type="PANTHER" id="PTHR10903:SF184">
    <property type="entry name" value="GTP-BINDING PROTEIN A"/>
    <property type="match status" value="1"/>
</dbReference>
<dbReference type="InterPro" id="IPR027417">
    <property type="entry name" value="P-loop_NTPase"/>
</dbReference>
<sequence length="298" mass="33940">MAEAKGNPSKLENETKDSCHMTEAKDNIPGLENETEGTQQNQPLTQAERHIILIGNLGAGKSHCGNGILGEKRFESKHSLSLVTRHCKCGFVNKKDLKYHVFDTPGMNLTERMKKNVDVKTDIRRCLYGLYPGYHAIILVLSANEMITNEQFKLLGDLLEEKAYEYMIIIISKLENSKEKLDEITKDSQTFKKLESKCKQRVVIFGNNPECIPDECVKNFDDVLTNLIEKNGTKEYYTHKNTTWVKNMLKKDEEDYLRKNPHVEKNEASNIVRINAAVGLSPRDKELKSQITKSCSIS</sequence>
<dbReference type="SUPFAM" id="SSF52540">
    <property type="entry name" value="P-loop containing nucleoside triphosphate hydrolases"/>
    <property type="match status" value="1"/>
</dbReference>
<protein>
    <recommendedName>
        <fullName evidence="5">AIG1-type G domain-containing protein</fullName>
    </recommendedName>
</protein>
<dbReference type="Gene3D" id="3.40.50.300">
    <property type="entry name" value="P-loop containing nucleotide triphosphate hydrolases"/>
    <property type="match status" value="1"/>
</dbReference>
<keyword evidence="2" id="KW-0547">Nucleotide-binding</keyword>
<dbReference type="OrthoDB" id="8954335at2759"/>
<reference evidence="6" key="1">
    <citation type="submission" date="2022-08" db="UniProtKB">
        <authorList>
            <consortium name="EnsemblMetazoa"/>
        </authorList>
    </citation>
    <scope>IDENTIFICATION</scope>
    <source>
        <strain evidence="6">05x7-T-G4-1.051#20</strain>
    </source>
</reference>
<keyword evidence="7" id="KW-1185">Reference proteome</keyword>
<dbReference type="GO" id="GO:0005525">
    <property type="term" value="F:GTP binding"/>
    <property type="evidence" value="ECO:0007669"/>
    <property type="project" value="UniProtKB-KW"/>
</dbReference>
<dbReference type="EnsemblMetazoa" id="G16465.1">
    <property type="protein sequence ID" value="G16465.1:cds"/>
    <property type="gene ID" value="G16465"/>
</dbReference>
<accession>A0A8W8J1P3</accession>
<dbReference type="Proteomes" id="UP000005408">
    <property type="component" value="Unassembled WGS sequence"/>
</dbReference>
<dbReference type="AlphaFoldDB" id="A0A8W8J1P3"/>
<keyword evidence="3" id="KW-0342">GTP-binding</keyword>
<evidence type="ECO:0000256" key="3">
    <source>
        <dbReference type="ARBA" id="ARBA00023134"/>
    </source>
</evidence>
<proteinExistence type="inferred from homology"/>
<organism evidence="6 7">
    <name type="scientific">Magallana gigas</name>
    <name type="common">Pacific oyster</name>
    <name type="synonym">Crassostrea gigas</name>
    <dbReference type="NCBI Taxonomy" id="29159"/>
    <lineage>
        <taxon>Eukaryota</taxon>
        <taxon>Metazoa</taxon>
        <taxon>Spiralia</taxon>
        <taxon>Lophotrochozoa</taxon>
        <taxon>Mollusca</taxon>
        <taxon>Bivalvia</taxon>
        <taxon>Autobranchia</taxon>
        <taxon>Pteriomorphia</taxon>
        <taxon>Ostreida</taxon>
        <taxon>Ostreoidea</taxon>
        <taxon>Ostreidae</taxon>
        <taxon>Magallana</taxon>
    </lineage>
</organism>
<feature type="region of interest" description="Disordered" evidence="4">
    <location>
        <begin position="1"/>
        <end position="22"/>
    </location>
</feature>
<dbReference type="OMA" id="CKNMERE"/>
<comment type="similarity">
    <text evidence="1">Belongs to the TRAFAC class TrmE-Era-EngA-EngB-Septin-like GTPase superfamily. AIG1/Toc34/Toc159-like paraseptin GTPase family. IAN subfamily.</text>
</comment>
<dbReference type="PROSITE" id="PS51720">
    <property type="entry name" value="G_AIG1"/>
    <property type="match status" value="1"/>
</dbReference>
<evidence type="ECO:0000256" key="1">
    <source>
        <dbReference type="ARBA" id="ARBA00008535"/>
    </source>
</evidence>
<feature type="domain" description="AIG1-type G" evidence="5">
    <location>
        <begin position="46"/>
        <end position="246"/>
    </location>
</feature>
<evidence type="ECO:0000256" key="2">
    <source>
        <dbReference type="ARBA" id="ARBA00022741"/>
    </source>
</evidence>
<dbReference type="InterPro" id="IPR006703">
    <property type="entry name" value="G_AIG1"/>
</dbReference>
<evidence type="ECO:0000313" key="6">
    <source>
        <dbReference type="EnsemblMetazoa" id="G16465.1:cds"/>
    </source>
</evidence>
<dbReference type="Pfam" id="PF04548">
    <property type="entry name" value="AIG1"/>
    <property type="match status" value="1"/>
</dbReference>
<dbReference type="PANTHER" id="PTHR10903">
    <property type="entry name" value="GTPASE, IMAP FAMILY MEMBER-RELATED"/>
    <property type="match status" value="1"/>
</dbReference>
<evidence type="ECO:0000256" key="4">
    <source>
        <dbReference type="SAM" id="MobiDB-lite"/>
    </source>
</evidence>
<dbReference type="InterPro" id="IPR045058">
    <property type="entry name" value="GIMA/IAN/Toc"/>
</dbReference>
<evidence type="ECO:0000313" key="7">
    <source>
        <dbReference type="Proteomes" id="UP000005408"/>
    </source>
</evidence>